<dbReference type="GO" id="GO:0031267">
    <property type="term" value="F:small GTPase binding"/>
    <property type="evidence" value="ECO:0007669"/>
    <property type="project" value="InterPro"/>
</dbReference>
<dbReference type="Gene3D" id="1.25.10.10">
    <property type="entry name" value="Leucine-rich Repeat Variant"/>
    <property type="match status" value="1"/>
</dbReference>
<dbReference type="GO" id="GO:0006611">
    <property type="term" value="P:protein export from nucleus"/>
    <property type="evidence" value="ECO:0007669"/>
    <property type="project" value="TreeGrafter"/>
</dbReference>
<dbReference type="AlphaFoldDB" id="A0A2V0PEE0"/>
<dbReference type="EMBL" id="BDRX01000118">
    <property type="protein sequence ID" value="GBF98214.1"/>
    <property type="molecule type" value="Genomic_DNA"/>
</dbReference>
<keyword evidence="7" id="KW-0539">Nucleus</keyword>
<dbReference type="InParanoid" id="A0A2V0PEE0"/>
<feature type="domain" description="Importin N-terminal" evidence="9">
    <location>
        <begin position="26"/>
        <end position="92"/>
    </location>
</feature>
<dbReference type="GO" id="GO:0005737">
    <property type="term" value="C:cytoplasm"/>
    <property type="evidence" value="ECO:0007669"/>
    <property type="project" value="UniProtKB-SubCell"/>
</dbReference>
<dbReference type="Proteomes" id="UP000247498">
    <property type="component" value="Unassembled WGS sequence"/>
</dbReference>
<organism evidence="10 11">
    <name type="scientific">Raphidocelis subcapitata</name>
    <dbReference type="NCBI Taxonomy" id="307507"/>
    <lineage>
        <taxon>Eukaryota</taxon>
        <taxon>Viridiplantae</taxon>
        <taxon>Chlorophyta</taxon>
        <taxon>core chlorophytes</taxon>
        <taxon>Chlorophyceae</taxon>
        <taxon>CS clade</taxon>
        <taxon>Sphaeropleales</taxon>
        <taxon>Selenastraceae</taxon>
        <taxon>Raphidocelis</taxon>
    </lineage>
</organism>
<gene>
    <name evidence="10" type="ORF">Rsub_10714</name>
</gene>
<keyword evidence="4" id="KW-0813">Transport</keyword>
<dbReference type="InterPro" id="IPR044189">
    <property type="entry name" value="XPO4/7-like"/>
</dbReference>
<proteinExistence type="inferred from homology"/>
<evidence type="ECO:0000256" key="5">
    <source>
        <dbReference type="ARBA" id="ARBA00022490"/>
    </source>
</evidence>
<dbReference type="GO" id="GO:0005049">
    <property type="term" value="F:nuclear export signal receptor activity"/>
    <property type="evidence" value="ECO:0007669"/>
    <property type="project" value="InterPro"/>
</dbReference>
<dbReference type="SUPFAM" id="SSF48371">
    <property type="entry name" value="ARM repeat"/>
    <property type="match status" value="1"/>
</dbReference>
<dbReference type="PANTHER" id="PTHR12596:SF1">
    <property type="entry name" value="EXPORTIN-4"/>
    <property type="match status" value="1"/>
</dbReference>
<dbReference type="FunCoup" id="A0A2V0PEE0">
    <property type="interactions" value="1602"/>
</dbReference>
<dbReference type="OrthoDB" id="5548448at2759"/>
<evidence type="ECO:0000256" key="2">
    <source>
        <dbReference type="ARBA" id="ARBA00004496"/>
    </source>
</evidence>
<dbReference type="Pfam" id="PF03810">
    <property type="entry name" value="IBN_N"/>
    <property type="match status" value="1"/>
</dbReference>
<name>A0A2V0PEE0_9CHLO</name>
<keyword evidence="5" id="KW-0963">Cytoplasm</keyword>
<keyword evidence="6" id="KW-0653">Protein transport</keyword>
<accession>A0A2V0PEE0</accession>
<evidence type="ECO:0000256" key="3">
    <source>
        <dbReference type="ARBA" id="ARBA00009466"/>
    </source>
</evidence>
<comment type="subcellular location">
    <subcellularLocation>
        <location evidence="2">Cytoplasm</location>
    </subcellularLocation>
    <subcellularLocation>
        <location evidence="1">Nucleus</location>
    </subcellularLocation>
</comment>
<protein>
    <recommendedName>
        <fullName evidence="8">Exportin-4</fullName>
    </recommendedName>
</protein>
<evidence type="ECO:0000256" key="8">
    <source>
        <dbReference type="ARBA" id="ARBA00040444"/>
    </source>
</evidence>
<evidence type="ECO:0000256" key="4">
    <source>
        <dbReference type="ARBA" id="ARBA00022448"/>
    </source>
</evidence>
<dbReference type="GO" id="GO:0005643">
    <property type="term" value="C:nuclear pore"/>
    <property type="evidence" value="ECO:0007669"/>
    <property type="project" value="TreeGrafter"/>
</dbReference>
<evidence type="ECO:0000259" key="9">
    <source>
        <dbReference type="PROSITE" id="PS50166"/>
    </source>
</evidence>
<comment type="similarity">
    <text evidence="3">Belongs to the exportin family.</text>
</comment>
<dbReference type="STRING" id="307507.A0A2V0PEE0"/>
<dbReference type="PROSITE" id="PS50166">
    <property type="entry name" value="IMPORTIN_B_NT"/>
    <property type="match status" value="1"/>
</dbReference>
<feature type="non-terminal residue" evidence="10">
    <location>
        <position position="850"/>
    </location>
</feature>
<dbReference type="InterPro" id="IPR016024">
    <property type="entry name" value="ARM-type_fold"/>
</dbReference>
<evidence type="ECO:0000313" key="11">
    <source>
        <dbReference type="Proteomes" id="UP000247498"/>
    </source>
</evidence>
<evidence type="ECO:0000313" key="10">
    <source>
        <dbReference type="EMBL" id="GBF98214.1"/>
    </source>
</evidence>
<reference evidence="10 11" key="1">
    <citation type="journal article" date="2018" name="Sci. Rep.">
        <title>Raphidocelis subcapitata (=Pseudokirchneriella subcapitata) provides an insight into genome evolution and environmental adaptations in the Sphaeropleales.</title>
        <authorList>
            <person name="Suzuki S."/>
            <person name="Yamaguchi H."/>
            <person name="Nakajima N."/>
            <person name="Kawachi M."/>
        </authorList>
    </citation>
    <scope>NUCLEOTIDE SEQUENCE [LARGE SCALE GENOMIC DNA]</scope>
    <source>
        <strain evidence="10 11">NIES-35</strain>
    </source>
</reference>
<dbReference type="PANTHER" id="PTHR12596">
    <property type="entry name" value="EXPORTIN 4,7-RELATED"/>
    <property type="match status" value="1"/>
</dbReference>
<comment type="caution">
    <text evidence="10">The sequence shown here is derived from an EMBL/GenBank/DDBJ whole genome shotgun (WGS) entry which is preliminary data.</text>
</comment>
<keyword evidence="11" id="KW-1185">Reference proteome</keyword>
<dbReference type="InterPro" id="IPR001494">
    <property type="entry name" value="Importin-beta_N"/>
</dbReference>
<evidence type="ECO:0000256" key="6">
    <source>
        <dbReference type="ARBA" id="ARBA00022927"/>
    </source>
</evidence>
<sequence>MDHQQIQALVEQACEEFKHPATQQRAEQVLLQFRRSHNPIPACQHILERSPSAEARFHAACTLREAAVREWASTPPEARAAVRSYALAYAAHHAGEAGLSVVRATLVGALAVVLKRGWGEMDAESRAAFFREVEAAAAPPDGPGAAARLRVVLEVLEAVVAEFSLATASAIGVAWDYHERCRSELEAQFLRQFFQMALDVARSTATSGAAAAGGDAGACAAAMALMCAVLNWGVRNGGGGGGMAAPGRPRGGGDGGGAAAALRPGQAWGEVLLAPGATDWLLGLLPSLRGAAAAGQLAVRARALVVAYCSLAGDVFPRPAPGDAAAASPAAVAHCGRMLQAALPWVTPAEGALHQALANDEAELLDGCRALSSLAANHKPAAFAAAADALAASGAPHTFAALEELTRAALAAGGAAGADAAEPWVVDATDMLLDAWSSLLSPQCGYAMAAVAPPRGAAERAARAFAALVEAGLADAAAGAHEDATEEEDQGAGAAAQEEWLSRAAVLARAAPAPALGLLADRVDAARAELAAAASSGRDASEALERLCWLARAAAHALADTGAGEMPLPPEALLLALSAGGPAAAAAGAAAERLSCALLEIAGLCLSPEARAAGAVSPRLCEVALWAAARWADTYLFPEDEPLPEALEARFGAAGGGGQAALELLAAAANQCLTGYPGESDLTGVTTGALLPVLVRRRAAAARLLSSEPWRALAGAFARREPVLARDLPQKQQRALARSLCAAAAAFAGDHSAGNGRPPGEGARAAGEYVRQLMEPAARELAALAAHAPAQLAAAAERADVQLQVCCLVETLRGALRATLPSTQPVLWQLLSGLLQPLLTLHWAFRHQAQ</sequence>
<evidence type="ECO:0000256" key="1">
    <source>
        <dbReference type="ARBA" id="ARBA00004123"/>
    </source>
</evidence>
<dbReference type="InterPro" id="IPR011989">
    <property type="entry name" value="ARM-like"/>
</dbReference>
<evidence type="ECO:0000256" key="7">
    <source>
        <dbReference type="ARBA" id="ARBA00023242"/>
    </source>
</evidence>